<name>A0ABW4WRW0_9BACT</name>
<comment type="caution">
    <text evidence="2">The sequence shown here is derived from an EMBL/GenBank/DDBJ whole genome shotgun (WGS) entry which is preliminary data.</text>
</comment>
<evidence type="ECO:0000313" key="2">
    <source>
        <dbReference type="EMBL" id="MFD2065509.1"/>
    </source>
</evidence>
<dbReference type="RefSeq" id="WP_229959921.1">
    <property type="nucleotide sequence ID" value="NZ_JAJJWI010000006.1"/>
</dbReference>
<sequence>MILLNTILPLFFSFILADTSTLQLQETIESNLTKLEETNAYFISDNSSQSPSIQTIATDMQLFGVIAGLDLNNAKYEQHQQGSHQVQHWTFEQGNIRDIYQIESTMHLDSVVTQRYLDNRPPTQQRIVNDFNFRTYIVSTATEPAKLYYMAETEQGLLSYRLASKQVEISYTSPKEGLNDILPKARKEIKQLLTSHQE</sequence>
<dbReference type="Proteomes" id="UP001597369">
    <property type="component" value="Unassembled WGS sequence"/>
</dbReference>
<gene>
    <name evidence="2" type="ORF">ACFSKU_01330</name>
</gene>
<organism evidence="2 3">
    <name type="scientific">Pontibacter silvestris</name>
    <dbReference type="NCBI Taxonomy" id="2305183"/>
    <lineage>
        <taxon>Bacteria</taxon>
        <taxon>Pseudomonadati</taxon>
        <taxon>Bacteroidota</taxon>
        <taxon>Cytophagia</taxon>
        <taxon>Cytophagales</taxon>
        <taxon>Hymenobacteraceae</taxon>
        <taxon>Pontibacter</taxon>
    </lineage>
</organism>
<accession>A0ABW4WRW0</accession>
<evidence type="ECO:0000313" key="3">
    <source>
        <dbReference type="Proteomes" id="UP001597369"/>
    </source>
</evidence>
<keyword evidence="3" id="KW-1185">Reference proteome</keyword>
<keyword evidence="1" id="KW-0732">Signal</keyword>
<evidence type="ECO:0000256" key="1">
    <source>
        <dbReference type="SAM" id="SignalP"/>
    </source>
</evidence>
<reference evidence="3" key="1">
    <citation type="journal article" date="2019" name="Int. J. Syst. Evol. Microbiol.">
        <title>The Global Catalogue of Microorganisms (GCM) 10K type strain sequencing project: providing services to taxonomists for standard genome sequencing and annotation.</title>
        <authorList>
            <consortium name="The Broad Institute Genomics Platform"/>
            <consortium name="The Broad Institute Genome Sequencing Center for Infectious Disease"/>
            <person name="Wu L."/>
            <person name="Ma J."/>
        </authorList>
    </citation>
    <scope>NUCLEOTIDE SEQUENCE [LARGE SCALE GENOMIC DNA]</scope>
    <source>
        <strain evidence="3">JCM 16545</strain>
    </source>
</reference>
<dbReference type="EMBL" id="JBHUHV010000002">
    <property type="protein sequence ID" value="MFD2065509.1"/>
    <property type="molecule type" value="Genomic_DNA"/>
</dbReference>
<feature type="signal peptide" evidence="1">
    <location>
        <begin position="1"/>
        <end position="17"/>
    </location>
</feature>
<protein>
    <submittedName>
        <fullName evidence="2">Uncharacterized protein</fullName>
    </submittedName>
</protein>
<feature type="chain" id="PRO_5045182897" evidence="1">
    <location>
        <begin position="18"/>
        <end position="198"/>
    </location>
</feature>
<proteinExistence type="predicted"/>